<dbReference type="InterPro" id="IPR036291">
    <property type="entry name" value="NAD(P)-bd_dom_sf"/>
</dbReference>
<protein>
    <recommendedName>
        <fullName evidence="3">Saccharopine dehydrogenase NADP binding domain-containing protein</fullName>
    </recommendedName>
</protein>
<dbReference type="Proteomes" id="UP000034883">
    <property type="component" value="Chromosome"/>
</dbReference>
<sequence length="342" mass="35845">MRIVVIGGRGFLGSRAVRALRGAPGVEVVCAGRHGDLVVDLHRPETFAALDGADVVVNASSSHLAPPDALAAFCLTRGHVLLEASSDRVVVERLLDTFRGRDAQGALVLGAGIFTGISNALAAHASRAVGGARSIELGVSSSPFSGAGGGTIDLMADAVATPTRVVRAGARVDAPPIAPGPAMPFVEGERATVHVAFAEPVMVHASTGARDVAMYMAPAPAWLRRAFLALPLSLVRSRVFGALFRVYFRFLRRVLLRSVVTRVGLVARARRDEREHVAMLSFDDGFDAGGVAIAATALVLARRGGRVSGTFVVDELVPLDVMLSVMRQIDGSLRFTARGVSD</sequence>
<gene>
    <name evidence="1" type="ORF">DB32_006333</name>
</gene>
<accession>A0A0F6SGS1</accession>
<dbReference type="AlphaFoldDB" id="A0A0F6SGS1"/>
<evidence type="ECO:0000313" key="2">
    <source>
        <dbReference type="Proteomes" id="UP000034883"/>
    </source>
</evidence>
<name>A0A0F6SGS1_9BACT</name>
<dbReference type="KEGG" id="samy:DB32_006333"/>
<dbReference type="SUPFAM" id="SSF51735">
    <property type="entry name" value="NAD(P)-binding Rossmann-fold domains"/>
    <property type="match status" value="1"/>
</dbReference>
<evidence type="ECO:0000313" key="1">
    <source>
        <dbReference type="EMBL" id="AKF09184.1"/>
    </source>
</evidence>
<dbReference type="Gene3D" id="3.40.50.720">
    <property type="entry name" value="NAD(P)-binding Rossmann-like Domain"/>
    <property type="match status" value="1"/>
</dbReference>
<dbReference type="OrthoDB" id="528778at2"/>
<dbReference type="EMBL" id="CP011125">
    <property type="protein sequence ID" value="AKF09184.1"/>
    <property type="molecule type" value="Genomic_DNA"/>
</dbReference>
<dbReference type="RefSeq" id="WP_053236256.1">
    <property type="nucleotide sequence ID" value="NZ_CP011125.1"/>
</dbReference>
<reference evidence="1 2" key="1">
    <citation type="submission" date="2015-03" db="EMBL/GenBank/DDBJ databases">
        <title>Genome assembly of Sandaracinus amylolyticus DSM 53668.</title>
        <authorList>
            <person name="Sharma G."/>
            <person name="Subramanian S."/>
        </authorList>
    </citation>
    <scope>NUCLEOTIDE SEQUENCE [LARGE SCALE GENOMIC DNA]</scope>
    <source>
        <strain evidence="1 2">DSM 53668</strain>
    </source>
</reference>
<organism evidence="1 2">
    <name type="scientific">Sandaracinus amylolyticus</name>
    <dbReference type="NCBI Taxonomy" id="927083"/>
    <lineage>
        <taxon>Bacteria</taxon>
        <taxon>Pseudomonadati</taxon>
        <taxon>Myxococcota</taxon>
        <taxon>Polyangia</taxon>
        <taxon>Polyangiales</taxon>
        <taxon>Sandaracinaceae</taxon>
        <taxon>Sandaracinus</taxon>
    </lineage>
</organism>
<evidence type="ECO:0008006" key="3">
    <source>
        <dbReference type="Google" id="ProtNLM"/>
    </source>
</evidence>
<dbReference type="STRING" id="927083.DB32_006333"/>
<keyword evidence="2" id="KW-1185">Reference proteome</keyword>
<proteinExistence type="predicted"/>